<evidence type="ECO:0000313" key="1">
    <source>
        <dbReference type="EMBL" id="SVA62677.1"/>
    </source>
</evidence>
<gene>
    <name evidence="1" type="ORF">METZ01_LOCUS115531</name>
</gene>
<accession>A0A381XES0</accession>
<dbReference type="EMBL" id="UINC01014748">
    <property type="protein sequence ID" value="SVA62677.1"/>
    <property type="molecule type" value="Genomic_DNA"/>
</dbReference>
<feature type="non-terminal residue" evidence="1">
    <location>
        <position position="1"/>
    </location>
</feature>
<proteinExistence type="predicted"/>
<dbReference type="SUPFAM" id="SSF110296">
    <property type="entry name" value="Oligoxyloglucan reducing end-specific cellobiohydrolase"/>
    <property type="match status" value="1"/>
</dbReference>
<dbReference type="AlphaFoldDB" id="A0A381XES0"/>
<name>A0A381XES0_9ZZZZ</name>
<reference evidence="1" key="1">
    <citation type="submission" date="2018-05" db="EMBL/GenBank/DDBJ databases">
        <authorList>
            <person name="Lanie J.A."/>
            <person name="Ng W.-L."/>
            <person name="Kazmierczak K.M."/>
            <person name="Andrzejewski T.M."/>
            <person name="Davidsen T.M."/>
            <person name="Wayne K.J."/>
            <person name="Tettelin H."/>
            <person name="Glass J.I."/>
            <person name="Rusch D."/>
            <person name="Podicherti R."/>
            <person name="Tsui H.-C.T."/>
            <person name="Winkler M.E."/>
        </authorList>
    </citation>
    <scope>NUCLEOTIDE SEQUENCE</scope>
</reference>
<evidence type="ECO:0008006" key="2">
    <source>
        <dbReference type="Google" id="ProtNLM"/>
    </source>
</evidence>
<organism evidence="1">
    <name type="scientific">marine metagenome</name>
    <dbReference type="NCBI Taxonomy" id="408172"/>
    <lineage>
        <taxon>unclassified sequences</taxon>
        <taxon>metagenomes</taxon>
        <taxon>ecological metagenomes</taxon>
    </lineage>
</organism>
<sequence>NSSDTPVFGGSLAGLTTITVLGGGEMLAMGGLIGNDTARVENVARSGNYGKTWDLGGAPEMRGPIYGSSIVPGMPTSTVVVVGPEGGDISLDGGTSWMPVTRETYWAVGFASPQAGWLVGPEGRIARFSVRDDR</sequence>
<protein>
    <recommendedName>
        <fullName evidence="2">Photosynthesis system II assembly factor Ycf48/Hcf136-like domain-containing protein</fullName>
    </recommendedName>
</protein>